<proteinExistence type="predicted"/>
<protein>
    <submittedName>
        <fullName evidence="1">Uncharacterized protein</fullName>
    </submittedName>
</protein>
<organism evidence="1 2">
    <name type="scientific">Caballeronia novacaledonica</name>
    <dbReference type="NCBI Taxonomy" id="1544861"/>
    <lineage>
        <taxon>Bacteria</taxon>
        <taxon>Pseudomonadati</taxon>
        <taxon>Pseudomonadota</taxon>
        <taxon>Betaproteobacteria</taxon>
        <taxon>Burkholderiales</taxon>
        <taxon>Burkholderiaceae</taxon>
        <taxon>Caballeronia</taxon>
    </lineage>
</organism>
<name>A0ACB5QJK1_9BURK</name>
<keyword evidence="2" id="KW-1185">Reference proteome</keyword>
<evidence type="ECO:0000313" key="1">
    <source>
        <dbReference type="EMBL" id="GJH15284.1"/>
    </source>
</evidence>
<gene>
    <name evidence="1" type="ORF">CBA19CS22_02100</name>
</gene>
<dbReference type="Proteomes" id="UP001055013">
    <property type="component" value="Unassembled WGS sequence"/>
</dbReference>
<evidence type="ECO:0000313" key="2">
    <source>
        <dbReference type="Proteomes" id="UP001055013"/>
    </source>
</evidence>
<dbReference type="EMBL" id="BPUR01000001">
    <property type="protein sequence ID" value="GJH15284.1"/>
    <property type="molecule type" value="Genomic_DNA"/>
</dbReference>
<sequence length="224" mass="24244">MRDQAVMAKLRELLSIDEADPSIARWKVKRAIERGELVTIPDPPSSGLQGSRGGGTPRPRSVTFTPSQLFKAAPRIASAGSYHERPAQPRLFADDCMAAWRAKPGDLLPNGEFATAIRRLDGDSGNDSMLKSSGDPSGCGSLLDDAQPFVYRPDIPNNAVAELAGGEGTPGNNQAQNKQFKAVVRALGLNQVQARRLHEEISKQGLGYHEMLERGKDMFGVNHD</sequence>
<reference evidence="1" key="1">
    <citation type="submission" date="2021-09" db="EMBL/GenBank/DDBJ databases">
        <title>Isolation and characterization of 3-chlorobenzoate degrading bacteria from soils in Shizuoka.</title>
        <authorList>
            <person name="Ifat A."/>
            <person name="Ogawa N."/>
            <person name="Kimbara K."/>
            <person name="Moriuchi R."/>
            <person name="Dohra H."/>
            <person name="Shintani M."/>
        </authorList>
    </citation>
    <scope>NUCLEOTIDE SEQUENCE</scope>
    <source>
        <strain evidence="1">19CS2-2</strain>
    </source>
</reference>
<accession>A0ACB5QJK1</accession>
<comment type="caution">
    <text evidence="1">The sequence shown here is derived from an EMBL/GenBank/DDBJ whole genome shotgun (WGS) entry which is preliminary data.</text>
</comment>